<organism evidence="2 3">
    <name type="scientific">Sulfurovum indicum</name>
    <dbReference type="NCBI Taxonomy" id="2779528"/>
    <lineage>
        <taxon>Bacteria</taxon>
        <taxon>Pseudomonadati</taxon>
        <taxon>Campylobacterota</taxon>
        <taxon>Epsilonproteobacteria</taxon>
        <taxon>Campylobacterales</taxon>
        <taxon>Sulfurovaceae</taxon>
        <taxon>Sulfurovum</taxon>
    </lineage>
</organism>
<sequence length="391" mass="45861">MTVKKYKQLTIYDIYFDEERKLLKPEKANISKKVREGYINADWFRKTLFNATSTGACIKYKKPKSIFNQNGIEILVSHSLNQKHADVLSILYTDNLRFKKMKLKDDGSFYIYTSLYHIAKKMGYKTPKGAVHRVKSLLNDLRDTDFIIKKKIPNHIDKYDEIKTKILGDSEYSNLDESYRVVVGGKSARVLAMSVAVRIDKALNEKIVAIPDNRSKIKALIRYILSNQSSKYGYTLERIFERYNIGQKPTKNVSQELKKKNDAMNRKDKSVYRNQLREHQKLLEELNIRFDEEEQKIYYKQHNLISFDMGIDPVLIMAQNEANGTDKYIGKWIKLQDETLAKITNIEELKDNKLSVDFYIQLEDKKGKIKSISREELEDLFDEHLNEYYGV</sequence>
<proteinExistence type="predicted"/>
<dbReference type="AlphaFoldDB" id="A0A7M1S5L7"/>
<evidence type="ECO:0000256" key="1">
    <source>
        <dbReference type="SAM" id="Coils"/>
    </source>
</evidence>
<dbReference type="KEGG" id="sinu:IMZ28_00650"/>
<protein>
    <submittedName>
        <fullName evidence="2">Uncharacterized protein</fullName>
    </submittedName>
</protein>
<evidence type="ECO:0000313" key="3">
    <source>
        <dbReference type="Proteomes" id="UP000595074"/>
    </source>
</evidence>
<dbReference type="RefSeq" id="WP_197548733.1">
    <property type="nucleotide sequence ID" value="NZ_CP063164.1"/>
</dbReference>
<feature type="coiled-coil region" evidence="1">
    <location>
        <begin position="269"/>
        <end position="296"/>
    </location>
</feature>
<evidence type="ECO:0000313" key="2">
    <source>
        <dbReference type="EMBL" id="QOR62029.1"/>
    </source>
</evidence>
<keyword evidence="1" id="KW-0175">Coiled coil</keyword>
<accession>A0A7M1S5L7</accession>
<dbReference type="Proteomes" id="UP000595074">
    <property type="component" value="Chromosome"/>
</dbReference>
<keyword evidence="3" id="KW-1185">Reference proteome</keyword>
<gene>
    <name evidence="2" type="ORF">IMZ28_00650</name>
</gene>
<name>A0A7M1S5L7_9BACT</name>
<reference evidence="2 3" key="1">
    <citation type="submission" date="2020-10" db="EMBL/GenBank/DDBJ databases">
        <title>The genome of sulfurovum sp.</title>
        <authorList>
            <person name="Xie S."/>
            <person name="Shao Z."/>
            <person name="Jiang L."/>
        </authorList>
    </citation>
    <scope>NUCLEOTIDE SEQUENCE [LARGE SCALE GENOMIC DNA]</scope>
    <source>
        <strain evidence="2 3">ST-419</strain>
    </source>
</reference>
<dbReference type="EMBL" id="CP063164">
    <property type="protein sequence ID" value="QOR62029.1"/>
    <property type="molecule type" value="Genomic_DNA"/>
</dbReference>